<reference evidence="5 6" key="1">
    <citation type="submission" date="2020-02" db="EMBL/GenBank/DDBJ databases">
        <title>Sequencing the genomes of 1000 actinobacteria strains.</title>
        <authorList>
            <person name="Klenk H.-P."/>
        </authorList>
    </citation>
    <scope>NUCLEOTIDE SEQUENCE [LARGE SCALE GENOMIC DNA]</scope>
    <source>
        <strain evidence="5 6">DSM 19609</strain>
    </source>
</reference>
<dbReference type="InterPro" id="IPR009158">
    <property type="entry name" value="G3P_DH_GlpB_su"/>
</dbReference>
<dbReference type="NCBIfam" id="TIGR03378">
    <property type="entry name" value="glycerol3P_GlpB"/>
    <property type="match status" value="1"/>
</dbReference>
<accession>A0ABX0SIF2</accession>
<dbReference type="NCBIfam" id="NF003724">
    <property type="entry name" value="PRK05329.2-3"/>
    <property type="match status" value="1"/>
</dbReference>
<dbReference type="EMBL" id="JAAMOZ010000002">
    <property type="protein sequence ID" value="NIH58175.1"/>
    <property type="molecule type" value="Genomic_DNA"/>
</dbReference>
<comment type="caution">
    <text evidence="5">The sequence shown here is derived from an EMBL/GenBank/DDBJ whole genome shotgun (WGS) entry which is preliminary data.</text>
</comment>
<evidence type="ECO:0000256" key="2">
    <source>
        <dbReference type="ARBA" id="ARBA00022643"/>
    </source>
</evidence>
<dbReference type="PIRSF" id="PIRSF000141">
    <property type="entry name" value="Anaerobic_G3P_dh"/>
    <property type="match status" value="1"/>
</dbReference>
<keyword evidence="3 5" id="KW-0560">Oxidoreductase</keyword>
<dbReference type="SUPFAM" id="SSF51905">
    <property type="entry name" value="FAD/NAD(P)-binding domain"/>
    <property type="match status" value="1"/>
</dbReference>
<proteinExistence type="predicted"/>
<dbReference type="PANTHER" id="PTHR43400">
    <property type="entry name" value="FUMARATE REDUCTASE"/>
    <property type="match status" value="1"/>
</dbReference>
<dbReference type="EC" id="1.1.5.3" evidence="5"/>
<name>A0ABX0SIF2_9ACTN</name>
<dbReference type="PANTHER" id="PTHR43400:SF11">
    <property type="entry name" value="ANAEROBIC GLYCEROL-3-PHOSPHATE DEHYDROGENASE SUBUNIT B"/>
    <property type="match status" value="1"/>
</dbReference>
<dbReference type="RefSeq" id="WP_167170020.1">
    <property type="nucleotide sequence ID" value="NZ_BAAAOO010000009.1"/>
</dbReference>
<dbReference type="Pfam" id="PF00890">
    <property type="entry name" value="FAD_binding_2"/>
    <property type="match status" value="1"/>
</dbReference>
<evidence type="ECO:0000256" key="3">
    <source>
        <dbReference type="ARBA" id="ARBA00023002"/>
    </source>
</evidence>
<evidence type="ECO:0000256" key="1">
    <source>
        <dbReference type="ARBA" id="ARBA00022630"/>
    </source>
</evidence>
<feature type="domain" description="FAD-dependent oxidoreductase 2 FAD-binding" evidence="4">
    <location>
        <begin position="4"/>
        <end position="402"/>
    </location>
</feature>
<keyword evidence="6" id="KW-1185">Reference proteome</keyword>
<evidence type="ECO:0000259" key="4">
    <source>
        <dbReference type="Pfam" id="PF00890"/>
    </source>
</evidence>
<keyword evidence="2" id="KW-0288">FMN</keyword>
<dbReference type="Proteomes" id="UP000749311">
    <property type="component" value="Unassembled WGS sequence"/>
</dbReference>
<gene>
    <name evidence="5" type="ORF">FB473_002867</name>
</gene>
<protein>
    <submittedName>
        <fullName evidence="5">Glycerol-3-phosphate dehydrogenase subunit B</fullName>
        <ecNumber evidence="5">1.1.5.3</ecNumber>
    </submittedName>
</protein>
<dbReference type="InterPro" id="IPR050315">
    <property type="entry name" value="FAD-oxidoreductase_2"/>
</dbReference>
<dbReference type="GO" id="GO:0004368">
    <property type="term" value="F:glycerol-3-phosphate dehydrogenase (quinone) activity"/>
    <property type="evidence" value="ECO:0007669"/>
    <property type="project" value="UniProtKB-EC"/>
</dbReference>
<dbReference type="InterPro" id="IPR003953">
    <property type="entry name" value="FAD-dep_OxRdtase_2_FAD-bd"/>
</dbReference>
<evidence type="ECO:0000313" key="5">
    <source>
        <dbReference type="EMBL" id="NIH58175.1"/>
    </source>
</evidence>
<sequence length="420" mass="43286">MTRVVVIGAGIAGLTTCLRLAAAGAQVTLLTKGIGGLQLSQGTVDIFGYAPHRVGCPLEAVGDVARDKPDHPYAVIGAEAVRTGAEFLRDAVGPDLLTGDVGSNHQLPTAVGAVRPTCLAQPSMIAGECRDGARFTIVGLRQLKDFPAALIAGNLARTVLDGGGRMSARHVVVDFPARDGEADSSGLVYARAFDDEGFRGRFAELVASLVTDGEVVGLPAVLGLNDRSAWRDLADRIGHPVFEIPLPPPSVPGMRLNETLTAAVKAARVRVVLGSRVTGVDAEPGRVRAVSIAAAGGPRKFAADAFVLAAGGFESGGLVLDSYGRVSETIFGLPLAGLPEAPDELVVGEFWGAEQPLFAVGVRVDERMRPLGADATPVYANLHAAGGVLAGAQRWSEKSGEGIALGSAVRAADAIVEESE</sequence>
<dbReference type="InterPro" id="IPR036188">
    <property type="entry name" value="FAD/NAD-bd_sf"/>
</dbReference>
<evidence type="ECO:0000313" key="6">
    <source>
        <dbReference type="Proteomes" id="UP000749311"/>
    </source>
</evidence>
<organism evidence="5 6">
    <name type="scientific">Brooklawnia cerclae</name>
    <dbReference type="NCBI Taxonomy" id="349934"/>
    <lineage>
        <taxon>Bacteria</taxon>
        <taxon>Bacillati</taxon>
        <taxon>Actinomycetota</taxon>
        <taxon>Actinomycetes</taxon>
        <taxon>Propionibacteriales</taxon>
        <taxon>Propionibacteriaceae</taxon>
        <taxon>Brooklawnia</taxon>
    </lineage>
</organism>
<dbReference type="Gene3D" id="3.50.50.60">
    <property type="entry name" value="FAD/NAD(P)-binding domain"/>
    <property type="match status" value="2"/>
</dbReference>
<keyword evidence="1" id="KW-0285">Flavoprotein</keyword>